<sequence>MGYPQRRHCASRPGSQHSQRRSATSWCRFLRLRAMGLVDPKADDCTLTSLLRRSRCRSTQRCRRHWLVVNHAARPRRHVRATDCCACYGDRLPFGNIGRVIVWWHEIRWRPVFAYSLAGVPAAVLGAHTLLTISPGTVEVFLAAFPSAMIPGCAVSSDDRTST</sequence>
<proteinExistence type="predicted"/>
<dbReference type="Proteomes" id="UP000339249">
    <property type="component" value="Unassembled WGS sequence"/>
</dbReference>
<evidence type="ECO:0000313" key="2">
    <source>
        <dbReference type="Proteomes" id="UP000339249"/>
    </source>
</evidence>
<organism evidence="1 2">
    <name type="scientific">Raoultella terrigena</name>
    <name type="common">Klebsiella terrigena</name>
    <dbReference type="NCBI Taxonomy" id="577"/>
    <lineage>
        <taxon>Bacteria</taxon>
        <taxon>Pseudomonadati</taxon>
        <taxon>Pseudomonadota</taxon>
        <taxon>Gammaproteobacteria</taxon>
        <taxon>Enterobacterales</taxon>
        <taxon>Enterobacteriaceae</taxon>
        <taxon>Klebsiella/Raoultella group</taxon>
        <taxon>Raoultella</taxon>
    </lineage>
</organism>
<gene>
    <name evidence="1" type="ORF">NCTC9185_01969</name>
</gene>
<reference evidence="1 2" key="1">
    <citation type="submission" date="2019-04" db="EMBL/GenBank/DDBJ databases">
        <authorList>
            <consortium name="Pathogen Informatics"/>
        </authorList>
    </citation>
    <scope>NUCLEOTIDE SEQUENCE [LARGE SCALE GENOMIC DNA]</scope>
    <source>
        <strain evidence="1 2">NCTC9185</strain>
    </source>
</reference>
<protein>
    <submittedName>
        <fullName evidence="1">Uncharacterized protein</fullName>
    </submittedName>
</protein>
<evidence type="ECO:0000313" key="1">
    <source>
        <dbReference type="EMBL" id="VTN10057.1"/>
    </source>
</evidence>
<name>A0A4U9CXZ9_RAOTE</name>
<accession>A0A4U9CXZ9</accession>
<dbReference type="EMBL" id="CABDVU010000001">
    <property type="protein sequence ID" value="VTN10057.1"/>
    <property type="molecule type" value="Genomic_DNA"/>
</dbReference>
<dbReference type="AlphaFoldDB" id="A0A4U9CXZ9"/>